<organism evidence="2 3">
    <name type="scientific">Scophthalmus maximus</name>
    <name type="common">Turbot</name>
    <name type="synonym">Psetta maxima</name>
    <dbReference type="NCBI Taxonomy" id="52904"/>
    <lineage>
        <taxon>Eukaryota</taxon>
        <taxon>Metazoa</taxon>
        <taxon>Chordata</taxon>
        <taxon>Craniata</taxon>
        <taxon>Vertebrata</taxon>
        <taxon>Euteleostomi</taxon>
        <taxon>Actinopterygii</taxon>
        <taxon>Neopterygii</taxon>
        <taxon>Teleostei</taxon>
        <taxon>Neoteleostei</taxon>
        <taxon>Acanthomorphata</taxon>
        <taxon>Carangaria</taxon>
        <taxon>Pleuronectiformes</taxon>
        <taxon>Pleuronectoidei</taxon>
        <taxon>Scophthalmidae</taxon>
        <taxon>Scophthalmus</taxon>
    </lineage>
</organism>
<gene>
    <name evidence="2" type="ORF">F2P81_019483</name>
</gene>
<name>A0A6A4RZP6_SCOMX</name>
<dbReference type="Proteomes" id="UP000438429">
    <property type="component" value="Unassembled WGS sequence"/>
</dbReference>
<evidence type="ECO:0000256" key="1">
    <source>
        <dbReference type="SAM" id="MobiDB-lite"/>
    </source>
</evidence>
<comment type="caution">
    <text evidence="2">The sequence shown here is derived from an EMBL/GenBank/DDBJ whole genome shotgun (WGS) entry which is preliminary data.</text>
</comment>
<proteinExistence type="predicted"/>
<feature type="region of interest" description="Disordered" evidence="1">
    <location>
        <begin position="1"/>
        <end position="25"/>
    </location>
</feature>
<reference evidence="2 3" key="1">
    <citation type="submission" date="2019-06" db="EMBL/GenBank/DDBJ databases">
        <title>Draft genomes of female and male turbot (Scophthalmus maximus).</title>
        <authorList>
            <person name="Xu H."/>
            <person name="Xu X.-W."/>
            <person name="Shao C."/>
            <person name="Chen S."/>
        </authorList>
    </citation>
    <scope>NUCLEOTIDE SEQUENCE [LARGE SCALE GENOMIC DNA]</scope>
    <source>
        <strain evidence="2">Ysfricsl-2016a</strain>
        <tissue evidence="2">Blood</tissue>
    </source>
</reference>
<dbReference type="AlphaFoldDB" id="A0A6A4RZP6"/>
<sequence length="83" mass="9073">MEAPAGGSRDSAAEDRGEEPSGGGLTCAPERYRAAKFSLAAYLLCWALLRWYQDNAGVGRLAPHEELVFFPHNYPMLGEVDCL</sequence>
<evidence type="ECO:0000313" key="3">
    <source>
        <dbReference type="Proteomes" id="UP000438429"/>
    </source>
</evidence>
<protein>
    <submittedName>
        <fullName evidence="2">Uncharacterized protein</fullName>
    </submittedName>
</protein>
<dbReference type="EMBL" id="VEVO01000017">
    <property type="protein sequence ID" value="KAF0028396.1"/>
    <property type="molecule type" value="Genomic_DNA"/>
</dbReference>
<accession>A0A6A4RZP6</accession>
<evidence type="ECO:0000313" key="2">
    <source>
        <dbReference type="EMBL" id="KAF0028396.1"/>
    </source>
</evidence>